<reference evidence="1 2" key="1">
    <citation type="submission" date="2019-01" db="EMBL/GenBank/DDBJ databases">
        <title>Draft genome sequence of Cellulomonas takizawaensis strain TKZ-21.</title>
        <authorList>
            <person name="Yamamura H."/>
            <person name="Hayashi T."/>
            <person name="Hamada M."/>
            <person name="Serisawa Y."/>
            <person name="Matsuyama K."/>
            <person name="Nakagawa Y."/>
            <person name="Otoguro M."/>
            <person name="Yanagida F."/>
            <person name="Hayakawa M."/>
        </authorList>
    </citation>
    <scope>NUCLEOTIDE SEQUENCE [LARGE SCALE GENOMIC DNA]</scope>
    <source>
        <strain evidence="1 2">NBRC12680</strain>
    </source>
</reference>
<accession>A0A402DUQ3</accession>
<evidence type="ECO:0000313" key="2">
    <source>
        <dbReference type="Proteomes" id="UP000289954"/>
    </source>
</evidence>
<dbReference type="Proteomes" id="UP000289954">
    <property type="component" value="Unassembled WGS sequence"/>
</dbReference>
<gene>
    <name evidence="1" type="ORF">CBZ_29030</name>
</gene>
<dbReference type="EMBL" id="BIMR01000267">
    <property type="protein sequence ID" value="GCE77847.1"/>
    <property type="molecule type" value="Genomic_DNA"/>
</dbReference>
<dbReference type="AlphaFoldDB" id="A0A402DUQ3"/>
<name>A0A402DUQ3_9CELL</name>
<dbReference type="RefSeq" id="WP_130782475.1">
    <property type="nucleotide sequence ID" value="NZ_BIMR01000267.1"/>
</dbReference>
<proteinExistence type="predicted"/>
<dbReference type="OrthoDB" id="4827262at2"/>
<evidence type="ECO:0000313" key="1">
    <source>
        <dbReference type="EMBL" id="GCE77847.1"/>
    </source>
</evidence>
<organism evidence="1 2">
    <name type="scientific">Cellulomonas biazotea</name>
    <dbReference type="NCBI Taxonomy" id="1709"/>
    <lineage>
        <taxon>Bacteria</taxon>
        <taxon>Bacillati</taxon>
        <taxon>Actinomycetota</taxon>
        <taxon>Actinomycetes</taxon>
        <taxon>Micrococcales</taxon>
        <taxon>Cellulomonadaceae</taxon>
        <taxon>Cellulomonas</taxon>
    </lineage>
</organism>
<comment type="caution">
    <text evidence="1">The sequence shown here is derived from an EMBL/GenBank/DDBJ whole genome shotgun (WGS) entry which is preliminary data.</text>
</comment>
<protein>
    <submittedName>
        <fullName evidence="1">Uncharacterized protein</fullName>
    </submittedName>
</protein>
<keyword evidence="2" id="KW-1185">Reference proteome</keyword>
<sequence length="214" mass="22357">MDRRPDDLERVTGGEPDGPPVAALVHRLALAPPDLFEPAVGTSALVADVAAGLDGAVLDRASLRALDADLQGTADGVASRRALVGLLCWLVADPALTTAPGVQAATAAAGGRTAWFLRLVEGVQRVLAGQRADRDWVRDETAREELARAVCRLGGVLPAGESAATADDRWLTVSSAYQGKVTAALAVERARAEELARVLAEQRAKEAAAQYANY</sequence>